<dbReference type="AlphaFoldDB" id="A0A4Y7XFR4"/>
<evidence type="ECO:0000313" key="4">
    <source>
        <dbReference type="Proteomes" id="UP000297834"/>
    </source>
</evidence>
<proteinExistence type="predicted"/>
<keyword evidence="1" id="KW-0732">Signal</keyword>
<keyword evidence="4" id="KW-1185">Reference proteome</keyword>
<dbReference type="NCBIfam" id="NF047330">
    <property type="entry name" value="MCR_0457_fam"/>
    <property type="match status" value="1"/>
</dbReference>
<reference evidence="3 4" key="1">
    <citation type="submission" date="2019-03" db="EMBL/GenBank/DDBJ databases">
        <title>Alkanindiges illinoisensis: a potential pathogenic isolated from ascites of a gastric cancer patient with abdominal metastasis.</title>
        <authorList>
            <person name="Hu X."/>
            <person name="Yang B."/>
            <person name="Yan X."/>
            <person name="Lin L."/>
            <person name="Zhao H."/>
            <person name="Zhou F."/>
            <person name="Su B."/>
            <person name="Chen J."/>
            <person name="Rui Y."/>
            <person name="Wang Q."/>
            <person name="Zheng L."/>
        </authorList>
    </citation>
    <scope>NUCLEOTIDE SEQUENCE [LARGE SCALE GENOMIC DNA]</scope>
    <source>
        <strain evidence="3 4">NFYY 23406</strain>
    </source>
</reference>
<dbReference type="Proteomes" id="UP000297834">
    <property type="component" value="Unassembled WGS sequence"/>
</dbReference>
<name>A0A4Y7XFR4_9GAMM</name>
<feature type="domain" description="DUF7944" evidence="2">
    <location>
        <begin position="42"/>
        <end position="123"/>
    </location>
</feature>
<dbReference type="EMBL" id="SNTY01000005">
    <property type="protein sequence ID" value="TEU30691.1"/>
    <property type="molecule type" value="Genomic_DNA"/>
</dbReference>
<dbReference type="InterPro" id="IPR057704">
    <property type="entry name" value="DUF7944"/>
</dbReference>
<dbReference type="OrthoDB" id="6717434at2"/>
<feature type="chain" id="PRO_5021235962" description="DUF7944 domain-containing protein" evidence="1">
    <location>
        <begin position="17"/>
        <end position="135"/>
    </location>
</feature>
<dbReference type="Pfam" id="PF25642">
    <property type="entry name" value="DUF7944"/>
    <property type="match status" value="1"/>
</dbReference>
<evidence type="ECO:0000256" key="1">
    <source>
        <dbReference type="SAM" id="SignalP"/>
    </source>
</evidence>
<comment type="caution">
    <text evidence="3">The sequence shown here is derived from an EMBL/GenBank/DDBJ whole genome shotgun (WGS) entry which is preliminary data.</text>
</comment>
<accession>A0A4Y7XFR4</accession>
<organism evidence="3 4">
    <name type="scientific">Alkanindiges illinoisensis</name>
    <dbReference type="NCBI Taxonomy" id="197183"/>
    <lineage>
        <taxon>Bacteria</taxon>
        <taxon>Pseudomonadati</taxon>
        <taxon>Pseudomonadota</taxon>
        <taxon>Gammaproteobacteria</taxon>
        <taxon>Moraxellales</taxon>
        <taxon>Moraxellaceae</taxon>
        <taxon>Alkanindiges</taxon>
    </lineage>
</organism>
<evidence type="ECO:0000313" key="3">
    <source>
        <dbReference type="EMBL" id="TEU30691.1"/>
    </source>
</evidence>
<evidence type="ECO:0000259" key="2">
    <source>
        <dbReference type="Pfam" id="PF25642"/>
    </source>
</evidence>
<protein>
    <recommendedName>
        <fullName evidence="2">DUF7944 domain-containing protein</fullName>
    </recommendedName>
</protein>
<dbReference type="RefSeq" id="WP_134243064.1">
    <property type="nucleotide sequence ID" value="NZ_SNTY01000005.1"/>
</dbReference>
<gene>
    <name evidence="3" type="ORF">E2B99_00535</name>
</gene>
<feature type="signal peptide" evidence="1">
    <location>
        <begin position="1"/>
        <end position="16"/>
    </location>
</feature>
<sequence>MAFVVLCTGGITFANAAPASNAASHTASKGDKVEFKSSLPVTQEEIAAVDVLGEICPKLIGNNKKFDAGYERLLKDLMPNIDQPVLALKALADDAEYQGKLKEAREDANRASVQDNREVCQDILNYPANSKKTKK</sequence>